<dbReference type="SUPFAM" id="SSF54637">
    <property type="entry name" value="Thioesterase/thiol ester dehydrase-isomerase"/>
    <property type="match status" value="1"/>
</dbReference>
<proteinExistence type="inferred from homology"/>
<keyword evidence="2" id="KW-0378">Hydrolase</keyword>
<dbReference type="InterPro" id="IPR029069">
    <property type="entry name" value="HotDog_dom_sf"/>
</dbReference>
<evidence type="ECO:0000256" key="2">
    <source>
        <dbReference type="ARBA" id="ARBA00022801"/>
    </source>
</evidence>
<dbReference type="InterPro" id="IPR039298">
    <property type="entry name" value="ACOT13"/>
</dbReference>
<evidence type="ECO:0000256" key="1">
    <source>
        <dbReference type="ARBA" id="ARBA00008324"/>
    </source>
</evidence>
<dbReference type="PANTHER" id="PTHR21660:SF1">
    <property type="entry name" value="ACYL-COENZYME A THIOESTERASE 13"/>
    <property type="match status" value="1"/>
</dbReference>
<dbReference type="GO" id="GO:0047617">
    <property type="term" value="F:fatty acyl-CoA hydrolase activity"/>
    <property type="evidence" value="ECO:0007669"/>
    <property type="project" value="InterPro"/>
</dbReference>
<dbReference type="InterPro" id="IPR006683">
    <property type="entry name" value="Thioestr_dom"/>
</dbReference>
<dbReference type="AlphaFoldDB" id="A0A2R8BR22"/>
<comment type="similarity">
    <text evidence="1">Belongs to the thioesterase PaaI family.</text>
</comment>
<reference evidence="5" key="1">
    <citation type="submission" date="2018-03" db="EMBL/GenBank/DDBJ databases">
        <authorList>
            <person name="Rodrigo-Torres L."/>
            <person name="Arahal R. D."/>
            <person name="Lucena T."/>
        </authorList>
    </citation>
    <scope>NUCLEOTIDE SEQUENCE [LARGE SCALE GENOMIC DNA]</scope>
    <source>
        <strain evidence="5">CECT 8504</strain>
    </source>
</reference>
<dbReference type="EMBL" id="ONZF01000001">
    <property type="protein sequence ID" value="SPJ22607.1"/>
    <property type="molecule type" value="Genomic_DNA"/>
</dbReference>
<keyword evidence="5" id="KW-1185">Reference proteome</keyword>
<gene>
    <name evidence="4" type="ORF">PAA8504_00402</name>
</gene>
<dbReference type="OrthoDB" id="3477511at2"/>
<feature type="domain" description="Thioesterase" evidence="3">
    <location>
        <begin position="45"/>
        <end position="125"/>
    </location>
</feature>
<accession>A0A2R8BR22</accession>
<dbReference type="NCBIfam" id="TIGR00369">
    <property type="entry name" value="unchar_dom_1"/>
    <property type="match status" value="1"/>
</dbReference>
<evidence type="ECO:0000259" key="3">
    <source>
        <dbReference type="Pfam" id="PF03061"/>
    </source>
</evidence>
<dbReference type="RefSeq" id="WP_108892470.1">
    <property type="nucleotide sequence ID" value="NZ_ONZF01000001.1"/>
</dbReference>
<name>A0A2R8BR22_9RHOB</name>
<sequence length="140" mass="14635">MSGTDGIIRDETGTQRTLGYVLDVSRGDGRARCTLTLDDRHTNRHGMLHGGLAAVMLDNAMGATGSLSVDPSGLHPMLTLSLTTNFLSSGRVGDTLTAEGWITGGGRKTKFIDGRLTAEDGRVVATATGVFKPMPTGSKT</sequence>
<organism evidence="4 5">
    <name type="scientific">Palleronia abyssalis</name>
    <dbReference type="NCBI Taxonomy" id="1501240"/>
    <lineage>
        <taxon>Bacteria</taxon>
        <taxon>Pseudomonadati</taxon>
        <taxon>Pseudomonadota</taxon>
        <taxon>Alphaproteobacteria</taxon>
        <taxon>Rhodobacterales</taxon>
        <taxon>Roseobacteraceae</taxon>
        <taxon>Palleronia</taxon>
    </lineage>
</organism>
<dbReference type="PANTHER" id="PTHR21660">
    <property type="entry name" value="THIOESTERASE SUPERFAMILY MEMBER-RELATED"/>
    <property type="match status" value="1"/>
</dbReference>
<dbReference type="Gene3D" id="3.10.129.10">
    <property type="entry name" value="Hotdog Thioesterase"/>
    <property type="match status" value="1"/>
</dbReference>
<dbReference type="InterPro" id="IPR003736">
    <property type="entry name" value="PAAI_dom"/>
</dbReference>
<dbReference type="Pfam" id="PF03061">
    <property type="entry name" value="4HBT"/>
    <property type="match status" value="1"/>
</dbReference>
<protein>
    <recommendedName>
        <fullName evidence="3">Thioesterase domain-containing protein</fullName>
    </recommendedName>
</protein>
<evidence type="ECO:0000313" key="5">
    <source>
        <dbReference type="Proteomes" id="UP000244912"/>
    </source>
</evidence>
<dbReference type="CDD" id="cd03443">
    <property type="entry name" value="PaaI_thioesterase"/>
    <property type="match status" value="1"/>
</dbReference>
<dbReference type="Proteomes" id="UP000244912">
    <property type="component" value="Unassembled WGS sequence"/>
</dbReference>
<evidence type="ECO:0000313" key="4">
    <source>
        <dbReference type="EMBL" id="SPJ22607.1"/>
    </source>
</evidence>